<feature type="compositionally biased region" description="Polar residues" evidence="1">
    <location>
        <begin position="118"/>
        <end position="129"/>
    </location>
</feature>
<sequence length="129" mass="14297">MQFLVQILLVVAVIAFSLVLMRGASNARHMAIRRMLLLAMAFVAVISILFPAILTTVASWFGIGRGTDLVLYGFIVVFLIFMATTYQRFRQVEISLTKLSRRIAIDETPRPWEGPEGSPQTGSNPRIGG</sequence>
<dbReference type="RefSeq" id="WP_188667511.1">
    <property type="nucleotide sequence ID" value="NZ_BMJI01000005.1"/>
</dbReference>
<feature type="transmembrane region" description="Helical" evidence="2">
    <location>
        <begin position="36"/>
        <end position="63"/>
    </location>
</feature>
<gene>
    <name evidence="3" type="ORF">GCM10011512_12920</name>
</gene>
<organism evidence="3 4">
    <name type="scientific">Tersicoccus solisilvae</name>
    <dbReference type="NCBI Taxonomy" id="1882339"/>
    <lineage>
        <taxon>Bacteria</taxon>
        <taxon>Bacillati</taxon>
        <taxon>Actinomycetota</taxon>
        <taxon>Actinomycetes</taxon>
        <taxon>Micrococcales</taxon>
        <taxon>Micrococcaceae</taxon>
        <taxon>Tersicoccus</taxon>
    </lineage>
</organism>
<feature type="region of interest" description="Disordered" evidence="1">
    <location>
        <begin position="107"/>
        <end position="129"/>
    </location>
</feature>
<name>A0ABQ1P5W5_9MICC</name>
<keyword evidence="4" id="KW-1185">Reference proteome</keyword>
<comment type="caution">
    <text evidence="3">The sequence shown here is derived from an EMBL/GenBank/DDBJ whole genome shotgun (WGS) entry which is preliminary data.</text>
</comment>
<feature type="transmembrane region" description="Helical" evidence="2">
    <location>
        <begin position="6"/>
        <end position="24"/>
    </location>
</feature>
<evidence type="ECO:0000256" key="2">
    <source>
        <dbReference type="SAM" id="Phobius"/>
    </source>
</evidence>
<feature type="transmembrane region" description="Helical" evidence="2">
    <location>
        <begin position="69"/>
        <end position="86"/>
    </location>
</feature>
<proteinExistence type="predicted"/>
<evidence type="ECO:0000313" key="4">
    <source>
        <dbReference type="Proteomes" id="UP000597761"/>
    </source>
</evidence>
<reference evidence="4" key="1">
    <citation type="journal article" date="2019" name="Int. J. Syst. Evol. Microbiol.">
        <title>The Global Catalogue of Microorganisms (GCM) 10K type strain sequencing project: providing services to taxonomists for standard genome sequencing and annotation.</title>
        <authorList>
            <consortium name="The Broad Institute Genomics Platform"/>
            <consortium name="The Broad Institute Genome Sequencing Center for Infectious Disease"/>
            <person name="Wu L."/>
            <person name="Ma J."/>
        </authorList>
    </citation>
    <scope>NUCLEOTIDE SEQUENCE [LARGE SCALE GENOMIC DNA]</scope>
    <source>
        <strain evidence="4">CGMCC 1.15480</strain>
    </source>
</reference>
<dbReference type="Pfam" id="PF10066">
    <property type="entry name" value="DUF2304"/>
    <property type="match status" value="1"/>
</dbReference>
<protein>
    <recommendedName>
        <fullName evidence="5">DUF2304 domain-containing protein</fullName>
    </recommendedName>
</protein>
<keyword evidence="2" id="KW-1133">Transmembrane helix</keyword>
<dbReference type="InterPro" id="IPR019277">
    <property type="entry name" value="DUF2304"/>
</dbReference>
<dbReference type="Proteomes" id="UP000597761">
    <property type="component" value="Unassembled WGS sequence"/>
</dbReference>
<evidence type="ECO:0000313" key="3">
    <source>
        <dbReference type="EMBL" id="GGC87395.1"/>
    </source>
</evidence>
<keyword evidence="2" id="KW-0812">Transmembrane</keyword>
<dbReference type="EMBL" id="BMJI01000005">
    <property type="protein sequence ID" value="GGC87395.1"/>
    <property type="molecule type" value="Genomic_DNA"/>
</dbReference>
<keyword evidence="2" id="KW-0472">Membrane</keyword>
<evidence type="ECO:0000256" key="1">
    <source>
        <dbReference type="SAM" id="MobiDB-lite"/>
    </source>
</evidence>
<evidence type="ECO:0008006" key="5">
    <source>
        <dbReference type="Google" id="ProtNLM"/>
    </source>
</evidence>
<accession>A0ABQ1P5W5</accession>